<dbReference type="Pfam" id="PF12203">
    <property type="entry name" value="HDAC4_Gln"/>
    <property type="match status" value="1"/>
</dbReference>
<dbReference type="GeneTree" id="ENSGT00940000166341"/>
<feature type="compositionally biased region" description="Basic and acidic residues" evidence="11">
    <location>
        <begin position="183"/>
        <end position="194"/>
    </location>
</feature>
<protein>
    <recommendedName>
        <fullName evidence="3">histone deacetylase</fullName>
        <ecNumber evidence="3">3.5.1.98</ecNumber>
    </recommendedName>
</protein>
<feature type="compositionally biased region" description="Low complexity" evidence="11">
    <location>
        <begin position="239"/>
        <end position="262"/>
    </location>
</feature>
<sequence length="531" mass="59612">MLGPGSDPGLWERQLQQELLLIQKQQQIQKQLLISEFQKQHEKLTRQHQAQLQEHLKLQQELQAMKQQQELAEKERRLEQQQNQQEKEQERHRREQHVSSLSLRGKERSRESAVASTEVKQKLQEFLLSKSAKDPTSNGMNHSFIHHPKLWYTTSHHTSLDQSSPPLGGTSPTCQYTLPSPIESKDDFPLRKTASEPNLKVRSRLKQKVAERRSSPMLKRRDGNIITPYKKRALELMDSTPTNSAPGSGPSSPIGASSALGAENGPSSLPTTTKTERWPSQPRLFRPEGSVSMLSLYTSPSLPNISLGLSTASSPISAAMGLKDRSTEIKHGLPGHLLGPVPLHTGLESKVSPSHQALLQHLLQKEQMRQQKMLSSGSMSSHPQSPLAMKDRPSSSRPKLPKHRPLNRTQSAPLPQNTLAQLVIQQQHQHFLEKQKQYQQQIHINKLLSKSIEQLRQPSAHLQESEEEQEDSSSSGSSSELPELPAHCGVIKVKEEPADSEDEALMGQSLESEQSTYLHQVKGRLVIRAMI</sequence>
<keyword evidence="6" id="KW-0156">Chromatin regulator</keyword>
<feature type="region of interest" description="Disordered" evidence="11">
    <location>
        <begin position="156"/>
        <end position="226"/>
    </location>
</feature>
<dbReference type="Ensembl" id="ENSAOCT00000013491.2">
    <property type="protein sequence ID" value="ENSAOCP00000020271.2"/>
    <property type="gene ID" value="ENSAOCG00000004258.2"/>
</dbReference>
<organism evidence="13 14">
    <name type="scientific">Amphiprion ocellaris</name>
    <name type="common">Clown anemonefish</name>
    <dbReference type="NCBI Taxonomy" id="80972"/>
    <lineage>
        <taxon>Eukaryota</taxon>
        <taxon>Metazoa</taxon>
        <taxon>Chordata</taxon>
        <taxon>Craniata</taxon>
        <taxon>Vertebrata</taxon>
        <taxon>Euteleostomi</taxon>
        <taxon>Actinopterygii</taxon>
        <taxon>Neopterygii</taxon>
        <taxon>Teleostei</taxon>
        <taxon>Neoteleostei</taxon>
        <taxon>Acanthomorphata</taxon>
        <taxon>Ovalentaria</taxon>
        <taxon>Pomacentridae</taxon>
        <taxon>Amphiprion</taxon>
    </lineage>
</organism>
<keyword evidence="7" id="KW-0805">Transcription regulation</keyword>
<evidence type="ECO:0000256" key="6">
    <source>
        <dbReference type="ARBA" id="ARBA00022853"/>
    </source>
</evidence>
<dbReference type="PANTHER" id="PTHR45364:SF11">
    <property type="entry name" value="HISTONE DEACETYLASE 9"/>
    <property type="match status" value="1"/>
</dbReference>
<evidence type="ECO:0000256" key="11">
    <source>
        <dbReference type="SAM" id="MobiDB-lite"/>
    </source>
</evidence>
<comment type="catalytic activity">
    <reaction evidence="10">
        <text>N(6)-acetyl-L-lysyl-[histone] + H2O = L-lysyl-[histone] + acetate</text>
        <dbReference type="Rhea" id="RHEA:58196"/>
        <dbReference type="Rhea" id="RHEA-COMP:9845"/>
        <dbReference type="Rhea" id="RHEA-COMP:11338"/>
        <dbReference type="ChEBI" id="CHEBI:15377"/>
        <dbReference type="ChEBI" id="CHEBI:29969"/>
        <dbReference type="ChEBI" id="CHEBI:30089"/>
        <dbReference type="ChEBI" id="CHEBI:61930"/>
        <dbReference type="EC" id="3.5.1.98"/>
    </reaction>
</comment>
<evidence type="ECO:0000256" key="3">
    <source>
        <dbReference type="ARBA" id="ARBA00012111"/>
    </source>
</evidence>
<reference evidence="13 14" key="1">
    <citation type="submission" date="2022-01" db="EMBL/GenBank/DDBJ databases">
        <title>A chromosome-scale genome assembly of the false clownfish, Amphiprion ocellaris.</title>
        <authorList>
            <person name="Ryu T."/>
        </authorList>
    </citation>
    <scope>NUCLEOTIDE SEQUENCE [LARGE SCALE GENOMIC DNA]</scope>
</reference>
<name>A0A3Q1CM03_AMPOC</name>
<evidence type="ECO:0000256" key="8">
    <source>
        <dbReference type="ARBA" id="ARBA00023163"/>
    </source>
</evidence>
<evidence type="ECO:0000313" key="13">
    <source>
        <dbReference type="Ensembl" id="ENSAOCP00000020271.2"/>
    </source>
</evidence>
<feature type="compositionally biased region" description="Polar residues" evidence="11">
    <location>
        <begin position="156"/>
        <end position="178"/>
    </location>
</feature>
<evidence type="ECO:0000313" key="14">
    <source>
        <dbReference type="Proteomes" id="UP001501940"/>
    </source>
</evidence>
<evidence type="ECO:0000259" key="12">
    <source>
        <dbReference type="Pfam" id="PF12203"/>
    </source>
</evidence>
<keyword evidence="8" id="KW-0804">Transcription</keyword>
<keyword evidence="14" id="KW-1185">Reference proteome</keyword>
<comment type="similarity">
    <text evidence="2">Belongs to the histone deacetylase family. HD type 2 subfamily.</text>
</comment>
<feature type="region of interest" description="Disordered" evidence="11">
    <location>
        <begin position="238"/>
        <end position="285"/>
    </location>
</feature>
<dbReference type="GO" id="GO:0141221">
    <property type="term" value="F:histone deacetylase activity, hydrolytic mechanism"/>
    <property type="evidence" value="ECO:0007669"/>
    <property type="project" value="UniProtKB-EC"/>
</dbReference>
<feature type="region of interest" description="Disordered" evidence="11">
    <location>
        <begin position="456"/>
        <end position="487"/>
    </location>
</feature>
<feature type="region of interest" description="Disordered" evidence="11">
    <location>
        <begin position="367"/>
        <end position="412"/>
    </location>
</feature>
<dbReference type="PANTHER" id="PTHR45364">
    <property type="entry name" value="HISTONE DEACETYLASE 9-RELATED"/>
    <property type="match status" value="1"/>
</dbReference>
<feature type="region of interest" description="Disordered" evidence="11">
    <location>
        <begin position="67"/>
        <end position="117"/>
    </location>
</feature>
<evidence type="ECO:0000256" key="5">
    <source>
        <dbReference type="ARBA" id="ARBA00022801"/>
    </source>
</evidence>
<dbReference type="Proteomes" id="UP001501940">
    <property type="component" value="Chromosome 9"/>
</dbReference>
<accession>A0A3Q1CM03</accession>
<dbReference type="EC" id="3.5.1.98" evidence="3"/>
<keyword evidence="5" id="KW-0378">Hydrolase</keyword>
<reference evidence="13" key="3">
    <citation type="submission" date="2025-09" db="UniProtKB">
        <authorList>
            <consortium name="Ensembl"/>
        </authorList>
    </citation>
    <scope>IDENTIFICATION</scope>
</reference>
<dbReference type="AlphaFoldDB" id="A0A3Q1CM03"/>
<dbReference type="InterPro" id="IPR024643">
    <property type="entry name" value="Hist_deacetylase_Gln_rich_N"/>
</dbReference>
<evidence type="ECO:0000256" key="2">
    <source>
        <dbReference type="ARBA" id="ARBA00007738"/>
    </source>
</evidence>
<keyword evidence="4" id="KW-0678">Repressor</keyword>
<evidence type="ECO:0000256" key="10">
    <source>
        <dbReference type="ARBA" id="ARBA00048287"/>
    </source>
</evidence>
<evidence type="ECO:0000256" key="1">
    <source>
        <dbReference type="ARBA" id="ARBA00004123"/>
    </source>
</evidence>
<feature type="compositionally biased region" description="Basic and acidic residues" evidence="11">
    <location>
        <begin position="71"/>
        <end position="97"/>
    </location>
</feature>
<feature type="compositionally biased region" description="Basic and acidic residues" evidence="11">
    <location>
        <begin position="208"/>
        <end position="223"/>
    </location>
</feature>
<feature type="domain" description="Histone deacetylase glutamine rich N-terminal" evidence="12">
    <location>
        <begin position="7"/>
        <end position="98"/>
    </location>
</feature>
<feature type="compositionally biased region" description="Low complexity" evidence="11">
    <location>
        <begin position="375"/>
        <end position="385"/>
    </location>
</feature>
<keyword evidence="9" id="KW-0539">Nucleus</keyword>
<evidence type="ECO:0000256" key="4">
    <source>
        <dbReference type="ARBA" id="ARBA00022491"/>
    </source>
</evidence>
<reference evidence="13" key="2">
    <citation type="submission" date="2025-08" db="UniProtKB">
        <authorList>
            <consortium name="Ensembl"/>
        </authorList>
    </citation>
    <scope>IDENTIFICATION</scope>
</reference>
<evidence type="ECO:0000256" key="9">
    <source>
        <dbReference type="ARBA" id="ARBA00023242"/>
    </source>
</evidence>
<evidence type="ECO:0000256" key="7">
    <source>
        <dbReference type="ARBA" id="ARBA00023015"/>
    </source>
</evidence>
<proteinExistence type="inferred from homology"/>
<dbReference type="Gene3D" id="6.10.250.1550">
    <property type="match status" value="1"/>
</dbReference>
<comment type="subcellular location">
    <subcellularLocation>
        <location evidence="1">Nucleus</location>
    </subcellularLocation>
</comment>
<dbReference type="GO" id="GO:0005634">
    <property type="term" value="C:nucleus"/>
    <property type="evidence" value="ECO:0007669"/>
    <property type="project" value="UniProtKB-SubCell"/>
</dbReference>